<feature type="region of interest" description="Disordered" evidence="1">
    <location>
        <begin position="138"/>
        <end position="158"/>
    </location>
</feature>
<evidence type="ECO:0008006" key="7">
    <source>
        <dbReference type="Google" id="ProtNLM"/>
    </source>
</evidence>
<dbReference type="PANTHER" id="PTHR34580:SF1">
    <property type="entry name" value="PROTEIN PAFC"/>
    <property type="match status" value="1"/>
</dbReference>
<dbReference type="Proteomes" id="UP001501536">
    <property type="component" value="Unassembled WGS sequence"/>
</dbReference>
<dbReference type="InterPro" id="IPR051534">
    <property type="entry name" value="CBASS_pafABC_assoc_protein"/>
</dbReference>
<evidence type="ECO:0000313" key="5">
    <source>
        <dbReference type="EMBL" id="GAA3694372.1"/>
    </source>
</evidence>
<dbReference type="PANTHER" id="PTHR34580">
    <property type="match status" value="1"/>
</dbReference>
<evidence type="ECO:0000313" key="6">
    <source>
        <dbReference type="Proteomes" id="UP001501536"/>
    </source>
</evidence>
<proteinExistence type="predicted"/>
<comment type="caution">
    <text evidence="5">The sequence shown here is derived from an EMBL/GenBank/DDBJ whole genome shotgun (WGS) entry which is preliminary data.</text>
</comment>
<dbReference type="PROSITE" id="PS52050">
    <property type="entry name" value="WYL"/>
    <property type="match status" value="2"/>
</dbReference>
<evidence type="ECO:0000259" key="3">
    <source>
        <dbReference type="Pfam" id="PF19187"/>
    </source>
</evidence>
<dbReference type="InterPro" id="IPR026881">
    <property type="entry name" value="WYL_dom"/>
</dbReference>
<gene>
    <name evidence="5" type="ORF">GCM10022377_03740</name>
</gene>
<sequence length="719" mass="77222">MAEQNVDNSERLLSLLSTLLQTRVGLTKQQVRAAVDGYAHLGDENFEASFERDKAHLRELGVPLDGPRDGDRPGQGTEAHRYRVDPAAYRLPEIEFSAEEVLALSLAARLWRDPDLGSAALRAFSRITGTAPAARGRLSAGRSVGAEDAPAPGFAPASTDDAASPFGVQIAAEEVLFGPLATAAQERRVVAFRYRTVDGAEGARTVSVWGLGSRFGHWYLVGYDHDRGAERIFRLSRIVGDISECPAGDPAAEPRPAGFTAAAALEHLDPAAAMTTAVVRLAPGRGANLRRRAVDPGDRPSSTRPAGDTDPAWETVAFEYHDGEAASAEIAALGDAAEVLAPAELRTAVVRRLERTLAAQRRPAPRPTLKERRHAGRAPATAVAARALDLVAFVRQAGAPTVTEAVEHFGIPRRTLKKDIERLQLCGPGSWDYGSRVDIWIDDATDTIVLSQDDDLAHPIRLNFAEAFALGTGLQLLSTVPAGSAEAAGRALAKLRGATEHLDGLFDLVAPRSRAADDAALSGTLAAAVEARRVLRLRYVSPAREEITERLVEPTRLEESGDRAYLHAWCRRADGSRRFRLDRIVEAEPLDEVYIPGERHAVDGEHYTPREDDLLTVVGFAPRLAQLQQEFSPLRVGTAPGDERTFCEVRVADPGTLRRLVAEHGGDLTVVAPEDLADAVTDWLEAALRAYTDAGAAVEDPRGTTGSTAGPADDEGVRA</sequence>
<accession>A0ABP7CT18</accession>
<dbReference type="Pfam" id="PF25583">
    <property type="entry name" value="WCX"/>
    <property type="match status" value="2"/>
</dbReference>
<dbReference type="RefSeq" id="WP_344879127.1">
    <property type="nucleotide sequence ID" value="NZ_BAABCJ010000001.1"/>
</dbReference>
<protein>
    <recommendedName>
        <fullName evidence="7">WYL domain-containing protein</fullName>
    </recommendedName>
</protein>
<feature type="domain" description="WCX" evidence="4">
    <location>
        <begin position="618"/>
        <end position="688"/>
    </location>
</feature>
<organism evidence="5 6">
    <name type="scientific">Zhihengliuella alba</name>
    <dbReference type="NCBI Taxonomy" id="547018"/>
    <lineage>
        <taxon>Bacteria</taxon>
        <taxon>Bacillati</taxon>
        <taxon>Actinomycetota</taxon>
        <taxon>Actinomycetes</taxon>
        <taxon>Micrococcales</taxon>
        <taxon>Micrococcaceae</taxon>
        <taxon>Zhihengliuella</taxon>
    </lineage>
</organism>
<feature type="region of interest" description="Disordered" evidence="1">
    <location>
        <begin position="698"/>
        <end position="719"/>
    </location>
</feature>
<feature type="region of interest" description="Disordered" evidence="1">
    <location>
        <begin position="290"/>
        <end position="311"/>
    </location>
</feature>
<feature type="domain" description="WYL" evidence="2">
    <location>
        <begin position="177"/>
        <end position="238"/>
    </location>
</feature>
<name>A0ABP7CT18_9MICC</name>
<reference evidence="6" key="1">
    <citation type="journal article" date="2019" name="Int. J. Syst. Evol. Microbiol.">
        <title>The Global Catalogue of Microorganisms (GCM) 10K type strain sequencing project: providing services to taxonomists for standard genome sequencing and annotation.</title>
        <authorList>
            <consortium name="The Broad Institute Genomics Platform"/>
            <consortium name="The Broad Institute Genome Sequencing Center for Infectious Disease"/>
            <person name="Wu L."/>
            <person name="Ma J."/>
        </authorList>
    </citation>
    <scope>NUCLEOTIDE SEQUENCE [LARGE SCALE GENOMIC DNA]</scope>
    <source>
        <strain evidence="6">JCM 16961</strain>
    </source>
</reference>
<evidence type="ECO:0000256" key="1">
    <source>
        <dbReference type="SAM" id="MobiDB-lite"/>
    </source>
</evidence>
<feature type="domain" description="PafC HTH" evidence="3">
    <location>
        <begin position="385"/>
        <end position="496"/>
    </location>
</feature>
<dbReference type="InterPro" id="IPR043839">
    <property type="entry name" value="PafC_HTH"/>
</dbReference>
<feature type="domain" description="WCX" evidence="4">
    <location>
        <begin position="276"/>
        <end position="357"/>
    </location>
</feature>
<keyword evidence="6" id="KW-1185">Reference proteome</keyword>
<feature type="domain" description="WYL" evidence="2">
    <location>
        <begin position="524"/>
        <end position="588"/>
    </location>
</feature>
<dbReference type="InterPro" id="IPR057727">
    <property type="entry name" value="WCX_dom"/>
</dbReference>
<dbReference type="Pfam" id="PF13280">
    <property type="entry name" value="WYL"/>
    <property type="match status" value="2"/>
</dbReference>
<evidence type="ECO:0000259" key="2">
    <source>
        <dbReference type="Pfam" id="PF13280"/>
    </source>
</evidence>
<evidence type="ECO:0000259" key="4">
    <source>
        <dbReference type="Pfam" id="PF25583"/>
    </source>
</evidence>
<dbReference type="Pfam" id="PF19187">
    <property type="entry name" value="HTH_PafC"/>
    <property type="match status" value="1"/>
</dbReference>
<dbReference type="EMBL" id="BAABCJ010000001">
    <property type="protein sequence ID" value="GAA3694372.1"/>
    <property type="molecule type" value="Genomic_DNA"/>
</dbReference>